<gene>
    <name evidence="5" type="ORF">MERR_LOCUS11915</name>
</gene>
<dbReference type="SMART" id="SM00184">
    <property type="entry name" value="RING"/>
    <property type="match status" value="1"/>
</dbReference>
<keyword evidence="1" id="KW-0863">Zinc-finger</keyword>
<dbReference type="EMBL" id="CACVBM020000910">
    <property type="protein sequence ID" value="CAA7024680.1"/>
    <property type="molecule type" value="Genomic_DNA"/>
</dbReference>
<feature type="region of interest" description="Disordered" evidence="2">
    <location>
        <begin position="138"/>
        <end position="160"/>
    </location>
</feature>
<organism evidence="5 6">
    <name type="scientific">Microthlaspi erraticum</name>
    <dbReference type="NCBI Taxonomy" id="1685480"/>
    <lineage>
        <taxon>Eukaryota</taxon>
        <taxon>Viridiplantae</taxon>
        <taxon>Streptophyta</taxon>
        <taxon>Embryophyta</taxon>
        <taxon>Tracheophyta</taxon>
        <taxon>Spermatophyta</taxon>
        <taxon>Magnoliopsida</taxon>
        <taxon>eudicotyledons</taxon>
        <taxon>Gunneridae</taxon>
        <taxon>Pentapetalae</taxon>
        <taxon>rosids</taxon>
        <taxon>malvids</taxon>
        <taxon>Brassicales</taxon>
        <taxon>Brassicaceae</taxon>
        <taxon>Coluteocarpeae</taxon>
        <taxon>Microthlaspi</taxon>
    </lineage>
</organism>
<name>A0A6D2I905_9BRAS</name>
<keyword evidence="3" id="KW-0812">Transmembrane</keyword>
<reference evidence="5" key="1">
    <citation type="submission" date="2020-01" db="EMBL/GenBank/DDBJ databases">
        <authorList>
            <person name="Mishra B."/>
        </authorList>
    </citation>
    <scope>NUCLEOTIDE SEQUENCE [LARGE SCALE GENOMIC DNA]</scope>
</reference>
<dbReference type="Gene3D" id="3.30.40.10">
    <property type="entry name" value="Zinc/RING finger domain, C3HC4 (zinc finger)"/>
    <property type="match status" value="1"/>
</dbReference>
<evidence type="ECO:0000313" key="5">
    <source>
        <dbReference type="EMBL" id="CAA7024680.1"/>
    </source>
</evidence>
<feature type="domain" description="RING-type" evidence="4">
    <location>
        <begin position="85"/>
        <end position="127"/>
    </location>
</feature>
<keyword evidence="3" id="KW-1133">Transmembrane helix</keyword>
<evidence type="ECO:0000256" key="2">
    <source>
        <dbReference type="SAM" id="MobiDB-lite"/>
    </source>
</evidence>
<keyword evidence="6" id="KW-1185">Reference proteome</keyword>
<accession>A0A6D2I905</accession>
<evidence type="ECO:0000256" key="3">
    <source>
        <dbReference type="SAM" id="Phobius"/>
    </source>
</evidence>
<dbReference type="AlphaFoldDB" id="A0A6D2I905"/>
<keyword evidence="1" id="KW-0479">Metal-binding</keyword>
<keyword evidence="3" id="KW-0472">Membrane</keyword>
<dbReference type="CDD" id="cd16461">
    <property type="entry name" value="RING-H2_EL5-like"/>
    <property type="match status" value="1"/>
</dbReference>
<dbReference type="InterPro" id="IPR001841">
    <property type="entry name" value="Znf_RING"/>
</dbReference>
<dbReference type="OrthoDB" id="8062037at2759"/>
<dbReference type="PANTHER" id="PTHR45676">
    <property type="entry name" value="RING-H2 FINGER PROTEIN ATL51-RELATED"/>
    <property type="match status" value="1"/>
</dbReference>
<dbReference type="SUPFAM" id="SSF57850">
    <property type="entry name" value="RING/U-box"/>
    <property type="match status" value="1"/>
</dbReference>
<sequence length="160" mass="17725">MDEVVENLVMLAMIILICCGGALCFICLDSDNRRNNDHPTDHQPPRSFHELIQTIKPTGTYKPPPPRPIPVVKFKSRDFKDGVECVVCLSELAEGDEARVLPTCNHCFHAYCIDTWLQSNSNCPVCRKNVVGRLIPNHGSSSVPRTSSDANPEVVIDIPS</sequence>
<evidence type="ECO:0000259" key="4">
    <source>
        <dbReference type="PROSITE" id="PS50089"/>
    </source>
</evidence>
<keyword evidence="1" id="KW-0862">Zinc</keyword>
<dbReference type="UniPathway" id="UPA00143"/>
<feature type="transmembrane region" description="Helical" evidence="3">
    <location>
        <begin position="6"/>
        <end position="28"/>
    </location>
</feature>
<evidence type="ECO:0000313" key="6">
    <source>
        <dbReference type="Proteomes" id="UP000467841"/>
    </source>
</evidence>
<dbReference type="GO" id="GO:0016567">
    <property type="term" value="P:protein ubiquitination"/>
    <property type="evidence" value="ECO:0007669"/>
    <property type="project" value="UniProtKB-UniPathway"/>
</dbReference>
<feature type="compositionally biased region" description="Polar residues" evidence="2">
    <location>
        <begin position="138"/>
        <end position="150"/>
    </location>
</feature>
<dbReference type="GO" id="GO:0008270">
    <property type="term" value="F:zinc ion binding"/>
    <property type="evidence" value="ECO:0007669"/>
    <property type="project" value="UniProtKB-KW"/>
</dbReference>
<dbReference type="PROSITE" id="PS50089">
    <property type="entry name" value="ZF_RING_2"/>
    <property type="match status" value="1"/>
</dbReference>
<proteinExistence type="predicted"/>
<evidence type="ECO:0000256" key="1">
    <source>
        <dbReference type="PROSITE-ProRule" id="PRU00175"/>
    </source>
</evidence>
<comment type="caution">
    <text evidence="5">The sequence shown here is derived from an EMBL/GenBank/DDBJ whole genome shotgun (WGS) entry which is preliminary data.</text>
</comment>
<protein>
    <recommendedName>
        <fullName evidence="4">RING-type domain-containing protein</fullName>
    </recommendedName>
</protein>
<dbReference type="PANTHER" id="PTHR45676:SF184">
    <property type="entry name" value="GENOME ASSEMBLY, CHROMOSOME: A02"/>
    <property type="match status" value="1"/>
</dbReference>
<dbReference type="Proteomes" id="UP000467841">
    <property type="component" value="Unassembled WGS sequence"/>
</dbReference>
<dbReference type="Pfam" id="PF13639">
    <property type="entry name" value="zf-RING_2"/>
    <property type="match status" value="1"/>
</dbReference>
<dbReference type="InterPro" id="IPR013083">
    <property type="entry name" value="Znf_RING/FYVE/PHD"/>
</dbReference>